<dbReference type="Pfam" id="PF07394">
    <property type="entry name" value="DUF1501"/>
    <property type="match status" value="1"/>
</dbReference>
<dbReference type="RefSeq" id="WP_212517238.1">
    <property type="nucleotide sequence ID" value="NZ_JAGSOH010000012.1"/>
</dbReference>
<reference evidence="1" key="1">
    <citation type="submission" date="2021-04" db="EMBL/GenBank/DDBJ databases">
        <title>Genome based classification of Actinospica acidithermotolerans sp. nov., an actinobacterium isolated from an Indonesian hot spring.</title>
        <authorList>
            <person name="Kusuma A.B."/>
            <person name="Putra K.E."/>
            <person name="Nafisah S."/>
            <person name="Loh J."/>
            <person name="Nouioui I."/>
            <person name="Goodfellow M."/>
        </authorList>
    </citation>
    <scope>NUCLEOTIDE SEQUENCE</scope>
    <source>
        <strain evidence="1">MGRD01-02</strain>
    </source>
</reference>
<dbReference type="PANTHER" id="PTHR43737:SF1">
    <property type="entry name" value="DUF1501 DOMAIN-CONTAINING PROTEIN"/>
    <property type="match status" value="1"/>
</dbReference>
<dbReference type="PANTHER" id="PTHR43737">
    <property type="entry name" value="BLL7424 PROTEIN"/>
    <property type="match status" value="1"/>
</dbReference>
<dbReference type="EMBL" id="JAGSOH010000012">
    <property type="protein sequence ID" value="MBR7826092.1"/>
    <property type="molecule type" value="Genomic_DNA"/>
</dbReference>
<organism evidence="1 2">
    <name type="scientific">Actinospica acidithermotolerans</name>
    <dbReference type="NCBI Taxonomy" id="2828514"/>
    <lineage>
        <taxon>Bacteria</taxon>
        <taxon>Bacillati</taxon>
        <taxon>Actinomycetota</taxon>
        <taxon>Actinomycetes</taxon>
        <taxon>Catenulisporales</taxon>
        <taxon>Actinospicaceae</taxon>
        <taxon>Actinospica</taxon>
    </lineage>
</organism>
<dbReference type="Proteomes" id="UP000676325">
    <property type="component" value="Unassembled WGS sequence"/>
</dbReference>
<proteinExistence type="predicted"/>
<evidence type="ECO:0000313" key="2">
    <source>
        <dbReference type="Proteomes" id="UP000676325"/>
    </source>
</evidence>
<evidence type="ECO:0000313" key="1">
    <source>
        <dbReference type="EMBL" id="MBR7826092.1"/>
    </source>
</evidence>
<dbReference type="InterPro" id="IPR010869">
    <property type="entry name" value="DUF1501"/>
</dbReference>
<dbReference type="InterPro" id="IPR006311">
    <property type="entry name" value="TAT_signal"/>
</dbReference>
<accession>A0A941IHU5</accession>
<protein>
    <submittedName>
        <fullName evidence="1">DUF1501 domain-containing protein</fullName>
    </submittedName>
</protein>
<keyword evidence="2" id="KW-1185">Reference proteome</keyword>
<dbReference type="AlphaFoldDB" id="A0A941IHU5"/>
<name>A0A941IHU5_9ACTN</name>
<gene>
    <name evidence="1" type="ORF">KDK95_07245</name>
</gene>
<sequence>MDTVTRRKFLIASGVVGAGALAAGAGTLTWDALHRAARSAPLEAGQGILVLLTLYGGNDGLNTVIPAADPVYQSSRPGLSYSESEVLDLGEGLGLNPSMTGMHQLWQDKKLAIVRGVGYPSPSHSHFVSMDIWQTASPTDPQTSGWLGRWLDAQPDDEMRALRAVSLGGTLPPLLAGTETAGSSLPLGQFKLPKGATGTGLRALAESSSQDCANAAYAARDTGDLFTVAGAFQSVLPARKGSRKTGELAAQLDIVASCIESAVPTQVYAVSLGGFDTHSAEKGTQSALLGEVSAAVAAFQQRISAGNRAKDVVLVAYTEFGRRVAANANEGTDHGTAGPVFVVGDSVAGGFLGEQPSLTDLDQGDLKFGTDFRSVYATVLADVLRADPERALGASFPVLPLR</sequence>
<comment type="caution">
    <text evidence="1">The sequence shown here is derived from an EMBL/GenBank/DDBJ whole genome shotgun (WGS) entry which is preliminary data.</text>
</comment>
<dbReference type="PROSITE" id="PS51318">
    <property type="entry name" value="TAT"/>
    <property type="match status" value="1"/>
</dbReference>